<comment type="caution">
    <text evidence="2">The sequence shown here is derived from an EMBL/GenBank/DDBJ whole genome shotgun (WGS) entry which is preliminary data.</text>
</comment>
<sequence>MDSILTWLPSVPYHEIKVMTSGKDYVGDAHILITSYDLMSRCRSELQKINFGVCIMDESHFLKSFELGTFRSC</sequence>
<dbReference type="EMBL" id="JASPKZ010003843">
    <property type="protein sequence ID" value="KAJ9592251.1"/>
    <property type="molecule type" value="Genomic_DNA"/>
</dbReference>
<dbReference type="AlphaFoldDB" id="A0AAD8A4G6"/>
<protein>
    <submittedName>
        <fullName evidence="2">Uncharacterized protein</fullName>
    </submittedName>
</protein>
<proteinExistence type="predicted"/>
<evidence type="ECO:0000313" key="3">
    <source>
        <dbReference type="Proteomes" id="UP001233999"/>
    </source>
</evidence>
<dbReference type="PANTHER" id="PTHR45766:SF6">
    <property type="entry name" value="SWI_SNF-RELATED MATRIX-ASSOCIATED ACTIN-DEPENDENT REGULATOR OF CHROMATIN SUBFAMILY A-LIKE PROTEIN 1"/>
    <property type="match status" value="1"/>
</dbReference>
<keyword evidence="3" id="KW-1185">Reference proteome</keyword>
<evidence type="ECO:0000313" key="2">
    <source>
        <dbReference type="EMBL" id="KAJ9592251.1"/>
    </source>
</evidence>
<dbReference type="SUPFAM" id="SSF52540">
    <property type="entry name" value="P-loop containing nucleoside triphosphate hydrolases"/>
    <property type="match status" value="1"/>
</dbReference>
<evidence type="ECO:0000256" key="1">
    <source>
        <dbReference type="ARBA" id="ARBA00022801"/>
    </source>
</evidence>
<dbReference type="InterPro" id="IPR038718">
    <property type="entry name" value="SNF2-like_sf"/>
</dbReference>
<dbReference type="Gene3D" id="3.40.50.10810">
    <property type="entry name" value="Tandem AAA-ATPase domain"/>
    <property type="match status" value="1"/>
</dbReference>
<reference evidence="2" key="1">
    <citation type="journal article" date="2023" name="IScience">
        <title>Live-bearing cockroach genome reveals convergent evolutionary mechanisms linked to viviparity in insects and beyond.</title>
        <authorList>
            <person name="Fouks B."/>
            <person name="Harrison M.C."/>
            <person name="Mikhailova A.A."/>
            <person name="Marchal E."/>
            <person name="English S."/>
            <person name="Carruthers M."/>
            <person name="Jennings E.C."/>
            <person name="Chiamaka E.L."/>
            <person name="Frigard R.A."/>
            <person name="Pippel M."/>
            <person name="Attardo G.M."/>
            <person name="Benoit J.B."/>
            <person name="Bornberg-Bauer E."/>
            <person name="Tobe S.S."/>
        </authorList>
    </citation>
    <scope>NUCLEOTIDE SEQUENCE</scope>
    <source>
        <strain evidence="2">Stay&amp;Tobe</strain>
    </source>
</reference>
<dbReference type="GO" id="GO:0016787">
    <property type="term" value="F:hydrolase activity"/>
    <property type="evidence" value="ECO:0007669"/>
    <property type="project" value="UniProtKB-KW"/>
</dbReference>
<dbReference type="GO" id="GO:0043596">
    <property type="term" value="C:nuclear replication fork"/>
    <property type="evidence" value="ECO:0007669"/>
    <property type="project" value="TreeGrafter"/>
</dbReference>
<name>A0AAD8A4G6_DIPPU</name>
<gene>
    <name evidence="2" type="ORF">L9F63_001252</name>
</gene>
<dbReference type="Proteomes" id="UP001233999">
    <property type="component" value="Unassembled WGS sequence"/>
</dbReference>
<dbReference type="InterPro" id="IPR027417">
    <property type="entry name" value="P-loop_NTPase"/>
</dbReference>
<keyword evidence="1" id="KW-0378">Hydrolase</keyword>
<organism evidence="2 3">
    <name type="scientific">Diploptera punctata</name>
    <name type="common">Pacific beetle cockroach</name>
    <dbReference type="NCBI Taxonomy" id="6984"/>
    <lineage>
        <taxon>Eukaryota</taxon>
        <taxon>Metazoa</taxon>
        <taxon>Ecdysozoa</taxon>
        <taxon>Arthropoda</taxon>
        <taxon>Hexapoda</taxon>
        <taxon>Insecta</taxon>
        <taxon>Pterygota</taxon>
        <taxon>Neoptera</taxon>
        <taxon>Polyneoptera</taxon>
        <taxon>Dictyoptera</taxon>
        <taxon>Blattodea</taxon>
        <taxon>Blaberoidea</taxon>
        <taxon>Blaberidae</taxon>
        <taxon>Diplopterinae</taxon>
        <taxon>Diploptera</taxon>
    </lineage>
</organism>
<dbReference type="GO" id="GO:0006281">
    <property type="term" value="P:DNA repair"/>
    <property type="evidence" value="ECO:0007669"/>
    <property type="project" value="TreeGrafter"/>
</dbReference>
<reference evidence="2" key="2">
    <citation type="submission" date="2023-05" db="EMBL/GenBank/DDBJ databases">
        <authorList>
            <person name="Fouks B."/>
        </authorList>
    </citation>
    <scope>NUCLEOTIDE SEQUENCE</scope>
    <source>
        <strain evidence="2">Stay&amp;Tobe</strain>
        <tissue evidence="2">Testes</tissue>
    </source>
</reference>
<accession>A0AAD8A4G6</accession>
<dbReference type="GO" id="GO:0031297">
    <property type="term" value="P:replication fork processing"/>
    <property type="evidence" value="ECO:0007669"/>
    <property type="project" value="TreeGrafter"/>
</dbReference>
<dbReference type="PANTHER" id="PTHR45766">
    <property type="entry name" value="DNA ANNEALING HELICASE AND ENDONUCLEASE ZRANB3 FAMILY MEMBER"/>
    <property type="match status" value="1"/>
</dbReference>